<dbReference type="PANTHER" id="PTHR35870:SF1">
    <property type="entry name" value="PROTEIN, PUTATIVE (AFU_ORTHOLOGUE AFUA_5G03330)-RELATED"/>
    <property type="match status" value="1"/>
</dbReference>
<dbReference type="PANTHER" id="PTHR35870">
    <property type="entry name" value="PROTEIN, PUTATIVE (AFU_ORTHOLOGUE AFUA_5G03330)-RELATED"/>
    <property type="match status" value="1"/>
</dbReference>
<dbReference type="AlphaFoldDB" id="A0AAD5PCF3"/>
<dbReference type="GO" id="GO:0016491">
    <property type="term" value="F:oxidoreductase activity"/>
    <property type="evidence" value="ECO:0007669"/>
    <property type="project" value="UniProtKB-KW"/>
</dbReference>
<evidence type="ECO:0000313" key="4">
    <source>
        <dbReference type="Proteomes" id="UP001209540"/>
    </source>
</evidence>
<sequence>MSSSTCFIPKTPSDPKKYSFLLPGITPKTLLQSEHLLEKNHTEHDIFFNENGFHNHLVHHYLAAYSMGADTKRLQEIYDDHASYQRKLPPPVGDLTRENFKQELGKRDAYTSYLRLFQREIEQHGMVDTIRRFVFMDDMLARTVGGAFHPVIHLGYAIEFDLPAVAAEGLAMAACTEANLSCLISSLPCLQEILVPVQAATMATSARDMVSKITSDMAAKLGLGGHNNDGTTGSSRGGLHNEKSPESANSLTATDMTANLKEAMNNNVLVDLMEEIHRDTDFDGVVKFTDSNKIRAFLANSQAVEKVKAYASRWHVHDDAKDLQAKVKELYTACMLCYGSTAIREQGIKLDFFLMHALTSIHAIHLLLPILAPNEAAALLKGHAAATLSYYVSRGRPSMQVELLLKYESDEAANDSGNPWLKICERAIHAPEAHIIKVVRACAVGQIVYGHDGRSEPFEKAWVRLADMTLKIASNKVDGNYWNHKGIGFDEAWQ</sequence>
<comment type="caution">
    <text evidence="3">The sequence shown here is derived from an EMBL/GenBank/DDBJ whole genome shotgun (WGS) entry which is preliminary data.</text>
</comment>
<reference evidence="3" key="1">
    <citation type="journal article" date="2022" name="IScience">
        <title>Evolution of zygomycete secretomes and the origins of terrestrial fungal ecologies.</title>
        <authorList>
            <person name="Chang Y."/>
            <person name="Wang Y."/>
            <person name="Mondo S."/>
            <person name="Ahrendt S."/>
            <person name="Andreopoulos W."/>
            <person name="Barry K."/>
            <person name="Beard J."/>
            <person name="Benny G.L."/>
            <person name="Blankenship S."/>
            <person name="Bonito G."/>
            <person name="Cuomo C."/>
            <person name="Desiro A."/>
            <person name="Gervers K.A."/>
            <person name="Hundley H."/>
            <person name="Kuo A."/>
            <person name="LaButti K."/>
            <person name="Lang B.F."/>
            <person name="Lipzen A."/>
            <person name="O'Donnell K."/>
            <person name="Pangilinan J."/>
            <person name="Reynolds N."/>
            <person name="Sandor L."/>
            <person name="Smith M.E."/>
            <person name="Tsang A."/>
            <person name="Grigoriev I.V."/>
            <person name="Stajich J.E."/>
            <person name="Spatafora J.W."/>
        </authorList>
    </citation>
    <scope>NUCLEOTIDE SEQUENCE</scope>
    <source>
        <strain evidence="3">RSA 2281</strain>
    </source>
</reference>
<evidence type="ECO:0000256" key="2">
    <source>
        <dbReference type="SAM" id="MobiDB-lite"/>
    </source>
</evidence>
<dbReference type="EMBL" id="JAIXMP010000019">
    <property type="protein sequence ID" value="KAI9258025.1"/>
    <property type="molecule type" value="Genomic_DNA"/>
</dbReference>
<accession>A0AAD5PCF3</accession>
<dbReference type="Proteomes" id="UP001209540">
    <property type="component" value="Unassembled WGS sequence"/>
</dbReference>
<reference evidence="3" key="2">
    <citation type="submission" date="2023-02" db="EMBL/GenBank/DDBJ databases">
        <authorList>
            <consortium name="DOE Joint Genome Institute"/>
            <person name="Mondo S.J."/>
            <person name="Chang Y."/>
            <person name="Wang Y."/>
            <person name="Ahrendt S."/>
            <person name="Andreopoulos W."/>
            <person name="Barry K."/>
            <person name="Beard J."/>
            <person name="Benny G.L."/>
            <person name="Blankenship S."/>
            <person name="Bonito G."/>
            <person name="Cuomo C."/>
            <person name="Desiro A."/>
            <person name="Gervers K.A."/>
            <person name="Hundley H."/>
            <person name="Kuo A."/>
            <person name="LaButti K."/>
            <person name="Lang B.F."/>
            <person name="Lipzen A."/>
            <person name="O'Donnell K."/>
            <person name="Pangilinan J."/>
            <person name="Reynolds N."/>
            <person name="Sandor L."/>
            <person name="Smith M.W."/>
            <person name="Tsang A."/>
            <person name="Grigoriev I.V."/>
            <person name="Stajich J.E."/>
            <person name="Spatafora J.W."/>
        </authorList>
    </citation>
    <scope>NUCLEOTIDE SEQUENCE</scope>
    <source>
        <strain evidence="3">RSA 2281</strain>
    </source>
</reference>
<gene>
    <name evidence="3" type="ORF">BDA99DRAFT_515054</name>
</gene>
<evidence type="ECO:0000313" key="3">
    <source>
        <dbReference type="EMBL" id="KAI9258025.1"/>
    </source>
</evidence>
<dbReference type="InterPro" id="IPR025337">
    <property type="entry name" value="Questin_oxidase-like"/>
</dbReference>
<name>A0AAD5PCF3_9FUNG</name>
<dbReference type="Pfam" id="PF14027">
    <property type="entry name" value="Questin_oxidase"/>
    <property type="match status" value="1"/>
</dbReference>
<evidence type="ECO:0000256" key="1">
    <source>
        <dbReference type="ARBA" id="ARBA00023002"/>
    </source>
</evidence>
<organism evidence="3 4">
    <name type="scientific">Phascolomyces articulosus</name>
    <dbReference type="NCBI Taxonomy" id="60185"/>
    <lineage>
        <taxon>Eukaryota</taxon>
        <taxon>Fungi</taxon>
        <taxon>Fungi incertae sedis</taxon>
        <taxon>Mucoromycota</taxon>
        <taxon>Mucoromycotina</taxon>
        <taxon>Mucoromycetes</taxon>
        <taxon>Mucorales</taxon>
        <taxon>Lichtheimiaceae</taxon>
        <taxon>Phascolomyces</taxon>
    </lineage>
</organism>
<proteinExistence type="predicted"/>
<evidence type="ECO:0008006" key="5">
    <source>
        <dbReference type="Google" id="ProtNLM"/>
    </source>
</evidence>
<keyword evidence="4" id="KW-1185">Reference proteome</keyword>
<keyword evidence="1" id="KW-0560">Oxidoreductase</keyword>
<feature type="region of interest" description="Disordered" evidence="2">
    <location>
        <begin position="224"/>
        <end position="248"/>
    </location>
</feature>
<protein>
    <recommendedName>
        <fullName evidence="5">Oxidoreductase AflY</fullName>
    </recommendedName>
</protein>